<accession>A0A1I0IHR2</accession>
<evidence type="ECO:0000256" key="1">
    <source>
        <dbReference type="ARBA" id="ARBA00023015"/>
    </source>
</evidence>
<evidence type="ECO:0000259" key="4">
    <source>
        <dbReference type="PROSITE" id="PS50949"/>
    </source>
</evidence>
<dbReference type="Gene3D" id="1.10.10.10">
    <property type="entry name" value="Winged helix-like DNA-binding domain superfamily/Winged helix DNA-binding domain"/>
    <property type="match status" value="1"/>
</dbReference>
<dbReference type="RefSeq" id="WP_090737233.1">
    <property type="nucleotide sequence ID" value="NZ_FOHO01000016.1"/>
</dbReference>
<dbReference type="PANTHER" id="PTHR43537:SF41">
    <property type="entry name" value="TRANSCRIPTIONAL REGULATORY PROTEIN"/>
    <property type="match status" value="1"/>
</dbReference>
<dbReference type="InterPro" id="IPR008920">
    <property type="entry name" value="TF_FadR/GntR_C"/>
</dbReference>
<dbReference type="GO" id="GO:0003700">
    <property type="term" value="F:DNA-binding transcription factor activity"/>
    <property type="evidence" value="ECO:0007669"/>
    <property type="project" value="InterPro"/>
</dbReference>
<dbReference type="InterPro" id="IPR036390">
    <property type="entry name" value="WH_DNA-bd_sf"/>
</dbReference>
<gene>
    <name evidence="5" type="ORF">SAMN04489858_11655</name>
</gene>
<dbReference type="Pfam" id="PF07729">
    <property type="entry name" value="FCD"/>
    <property type="match status" value="1"/>
</dbReference>
<protein>
    <submittedName>
        <fullName evidence="5">DNA-binding transcriptional regulator, GntR family</fullName>
    </submittedName>
</protein>
<reference evidence="5 6" key="1">
    <citation type="submission" date="2016-10" db="EMBL/GenBank/DDBJ databases">
        <authorList>
            <person name="de Groot N.N."/>
        </authorList>
    </citation>
    <scope>NUCLEOTIDE SEQUENCE [LARGE SCALE GENOMIC DNA]</scope>
    <source>
        <strain evidence="5 6">DSM 17862</strain>
    </source>
</reference>
<sequence length="224" mass="24945">MAFRAQDLSQTRSAVDTIFEALREAIVKGDLEQGAQLRQEQIAAAFNVSRIPVREAIARLEQLGLVETQRYRGAFVTQLNIADIEEVFRLRALIEAEAIRHAVPRLDSVSLTRARKAATAFHDATDPADWMDRNREFHAALYRPDLQPRTDAILTNLLNLSDRFLRAQLYLTAGQARADREHRQILAACEAGDADLAADLTAQHIRGAMASLLAHLTEQQAPAV</sequence>
<dbReference type="SUPFAM" id="SSF46785">
    <property type="entry name" value="Winged helix' DNA-binding domain"/>
    <property type="match status" value="1"/>
</dbReference>
<dbReference type="Proteomes" id="UP000199180">
    <property type="component" value="Unassembled WGS sequence"/>
</dbReference>
<proteinExistence type="predicted"/>
<keyword evidence="1" id="KW-0805">Transcription regulation</keyword>
<feature type="domain" description="HTH gntR-type" evidence="4">
    <location>
        <begin position="12"/>
        <end position="79"/>
    </location>
</feature>
<dbReference type="CDD" id="cd07377">
    <property type="entry name" value="WHTH_GntR"/>
    <property type="match status" value="1"/>
</dbReference>
<dbReference type="GO" id="GO:0003677">
    <property type="term" value="F:DNA binding"/>
    <property type="evidence" value="ECO:0007669"/>
    <property type="project" value="UniProtKB-KW"/>
</dbReference>
<keyword evidence="2 5" id="KW-0238">DNA-binding</keyword>
<dbReference type="PROSITE" id="PS50949">
    <property type="entry name" value="HTH_GNTR"/>
    <property type="match status" value="1"/>
</dbReference>
<dbReference type="InterPro" id="IPR036388">
    <property type="entry name" value="WH-like_DNA-bd_sf"/>
</dbReference>
<keyword evidence="3" id="KW-0804">Transcription</keyword>
<dbReference type="SUPFAM" id="SSF48008">
    <property type="entry name" value="GntR ligand-binding domain-like"/>
    <property type="match status" value="1"/>
</dbReference>
<dbReference type="InterPro" id="IPR011711">
    <property type="entry name" value="GntR_C"/>
</dbReference>
<name>A0A1I0IHR2_9RHOB</name>
<evidence type="ECO:0000313" key="6">
    <source>
        <dbReference type="Proteomes" id="UP000199180"/>
    </source>
</evidence>
<dbReference type="OrthoDB" id="8638122at2"/>
<dbReference type="Pfam" id="PF00392">
    <property type="entry name" value="GntR"/>
    <property type="match status" value="1"/>
</dbReference>
<evidence type="ECO:0000313" key="5">
    <source>
        <dbReference type="EMBL" id="SET95905.1"/>
    </source>
</evidence>
<dbReference type="SMART" id="SM00895">
    <property type="entry name" value="FCD"/>
    <property type="match status" value="1"/>
</dbReference>
<dbReference type="AlphaFoldDB" id="A0A1I0IHR2"/>
<dbReference type="STRING" id="364199.SAMN04489858_11655"/>
<keyword evidence="6" id="KW-1185">Reference proteome</keyword>
<organism evidence="5 6">
    <name type="scientific">Paracoccus homiensis</name>
    <dbReference type="NCBI Taxonomy" id="364199"/>
    <lineage>
        <taxon>Bacteria</taxon>
        <taxon>Pseudomonadati</taxon>
        <taxon>Pseudomonadota</taxon>
        <taxon>Alphaproteobacteria</taxon>
        <taxon>Rhodobacterales</taxon>
        <taxon>Paracoccaceae</taxon>
        <taxon>Paracoccus</taxon>
    </lineage>
</organism>
<dbReference type="Gene3D" id="1.20.120.530">
    <property type="entry name" value="GntR ligand-binding domain-like"/>
    <property type="match status" value="1"/>
</dbReference>
<dbReference type="SMART" id="SM00345">
    <property type="entry name" value="HTH_GNTR"/>
    <property type="match status" value="1"/>
</dbReference>
<dbReference type="PANTHER" id="PTHR43537">
    <property type="entry name" value="TRANSCRIPTIONAL REGULATOR, GNTR FAMILY"/>
    <property type="match status" value="1"/>
</dbReference>
<dbReference type="InterPro" id="IPR000524">
    <property type="entry name" value="Tscrpt_reg_HTH_GntR"/>
</dbReference>
<evidence type="ECO:0000256" key="2">
    <source>
        <dbReference type="ARBA" id="ARBA00023125"/>
    </source>
</evidence>
<evidence type="ECO:0000256" key="3">
    <source>
        <dbReference type="ARBA" id="ARBA00023163"/>
    </source>
</evidence>
<dbReference type="EMBL" id="FOHO01000016">
    <property type="protein sequence ID" value="SET95905.1"/>
    <property type="molecule type" value="Genomic_DNA"/>
</dbReference>